<dbReference type="Pfam" id="PF13305">
    <property type="entry name" value="TetR_C_33"/>
    <property type="match status" value="1"/>
</dbReference>
<dbReference type="Pfam" id="PF00440">
    <property type="entry name" value="TetR_N"/>
    <property type="match status" value="1"/>
</dbReference>
<dbReference type="OrthoDB" id="7223515at2"/>
<dbReference type="AlphaFoldDB" id="A0A418SY57"/>
<keyword evidence="1" id="KW-0805">Transcription regulation</keyword>
<protein>
    <submittedName>
        <fullName evidence="6">TetR/AcrR family transcriptional regulator</fullName>
    </submittedName>
</protein>
<dbReference type="SUPFAM" id="SSF46689">
    <property type="entry name" value="Homeodomain-like"/>
    <property type="match status" value="1"/>
</dbReference>
<organism evidence="6 7">
    <name type="scientific">Paracoccus onubensis</name>
    <dbReference type="NCBI Taxonomy" id="1675788"/>
    <lineage>
        <taxon>Bacteria</taxon>
        <taxon>Pseudomonadati</taxon>
        <taxon>Pseudomonadota</taxon>
        <taxon>Alphaproteobacteria</taxon>
        <taxon>Rhodobacterales</taxon>
        <taxon>Paracoccaceae</taxon>
        <taxon>Paracoccus</taxon>
    </lineage>
</organism>
<dbReference type="EMBL" id="QZCG01000005">
    <property type="protein sequence ID" value="RJE85902.1"/>
    <property type="molecule type" value="Genomic_DNA"/>
</dbReference>
<feature type="DNA-binding region" description="H-T-H motif" evidence="4">
    <location>
        <begin position="33"/>
        <end position="52"/>
    </location>
</feature>
<evidence type="ECO:0000313" key="7">
    <source>
        <dbReference type="Proteomes" id="UP000284202"/>
    </source>
</evidence>
<evidence type="ECO:0000259" key="5">
    <source>
        <dbReference type="PROSITE" id="PS50977"/>
    </source>
</evidence>
<dbReference type="Proteomes" id="UP000284202">
    <property type="component" value="Unassembled WGS sequence"/>
</dbReference>
<dbReference type="GO" id="GO:0000976">
    <property type="term" value="F:transcription cis-regulatory region binding"/>
    <property type="evidence" value="ECO:0007669"/>
    <property type="project" value="TreeGrafter"/>
</dbReference>
<dbReference type="PANTHER" id="PTHR30055">
    <property type="entry name" value="HTH-TYPE TRANSCRIPTIONAL REGULATOR RUTR"/>
    <property type="match status" value="1"/>
</dbReference>
<evidence type="ECO:0000313" key="6">
    <source>
        <dbReference type="EMBL" id="RJE85902.1"/>
    </source>
</evidence>
<dbReference type="InterPro" id="IPR050109">
    <property type="entry name" value="HTH-type_TetR-like_transc_reg"/>
</dbReference>
<accession>A0A418SY57</accession>
<evidence type="ECO:0000256" key="4">
    <source>
        <dbReference type="PROSITE-ProRule" id="PRU00335"/>
    </source>
</evidence>
<evidence type="ECO:0000256" key="1">
    <source>
        <dbReference type="ARBA" id="ARBA00023015"/>
    </source>
</evidence>
<dbReference type="GO" id="GO:0003700">
    <property type="term" value="F:DNA-binding transcription factor activity"/>
    <property type="evidence" value="ECO:0007669"/>
    <property type="project" value="TreeGrafter"/>
</dbReference>
<keyword evidence="3" id="KW-0804">Transcription</keyword>
<gene>
    <name evidence="6" type="ORF">D3P04_09155</name>
</gene>
<dbReference type="InterPro" id="IPR036271">
    <property type="entry name" value="Tet_transcr_reg_TetR-rel_C_sf"/>
</dbReference>
<evidence type="ECO:0000256" key="3">
    <source>
        <dbReference type="ARBA" id="ARBA00023163"/>
    </source>
</evidence>
<proteinExistence type="predicted"/>
<keyword evidence="7" id="KW-1185">Reference proteome</keyword>
<keyword evidence="2 4" id="KW-0238">DNA-binding</keyword>
<name>A0A418SY57_9RHOB</name>
<sequence>MARPRQYNHDTLRIQVIKAAKLLLEEGGPAALTARALAKSVKTTPGTIYNLFDGMSGVLQEVNRQALVDLARLVDGVGDSEPRVRLLALAEVYVGFMLDRRAVWRAFFEGPRITGVFPDWYLAQIDGLIDRIAQPITALEPKGDPRLLAEQLLLSVHGIVALAAIERLDLITRQKPMDLAHAAVERMIASIQAGAE</sequence>
<dbReference type="RefSeq" id="WP_119748068.1">
    <property type="nucleotide sequence ID" value="NZ_QZCG01000005.1"/>
</dbReference>
<dbReference type="SUPFAM" id="SSF48498">
    <property type="entry name" value="Tetracyclin repressor-like, C-terminal domain"/>
    <property type="match status" value="1"/>
</dbReference>
<dbReference type="Gene3D" id="1.10.357.10">
    <property type="entry name" value="Tetracycline Repressor, domain 2"/>
    <property type="match status" value="1"/>
</dbReference>
<dbReference type="InterPro" id="IPR025996">
    <property type="entry name" value="MT1864/Rv1816-like_C"/>
</dbReference>
<comment type="caution">
    <text evidence="6">The sequence shown here is derived from an EMBL/GenBank/DDBJ whole genome shotgun (WGS) entry which is preliminary data.</text>
</comment>
<evidence type="ECO:0000256" key="2">
    <source>
        <dbReference type="ARBA" id="ARBA00023125"/>
    </source>
</evidence>
<dbReference type="InterPro" id="IPR009057">
    <property type="entry name" value="Homeodomain-like_sf"/>
</dbReference>
<reference evidence="7" key="1">
    <citation type="submission" date="2018-09" db="EMBL/GenBank/DDBJ databases">
        <title>Acidovorax cavernicola nov. sp. isolated from Gruta de las Maravillas (Aracena, Spain).</title>
        <authorList>
            <person name="Jurado V."/>
            <person name="Gutierrez-Patricio S."/>
            <person name="Gonzalez-Pimentel J.L."/>
            <person name="Miller A.Z."/>
            <person name="Laiz L."/>
            <person name="Saiz-Jimenez C."/>
        </authorList>
    </citation>
    <scope>NUCLEOTIDE SEQUENCE [LARGE SCALE GENOMIC DNA]</scope>
    <source>
        <strain evidence="7">1011MAR3C25</strain>
    </source>
</reference>
<dbReference type="PROSITE" id="PS50977">
    <property type="entry name" value="HTH_TETR_2"/>
    <property type="match status" value="1"/>
</dbReference>
<dbReference type="InterPro" id="IPR001647">
    <property type="entry name" value="HTH_TetR"/>
</dbReference>
<feature type="domain" description="HTH tetR-type" evidence="5">
    <location>
        <begin position="10"/>
        <end position="70"/>
    </location>
</feature>
<dbReference type="PANTHER" id="PTHR30055:SF234">
    <property type="entry name" value="HTH-TYPE TRANSCRIPTIONAL REGULATOR BETI"/>
    <property type="match status" value="1"/>
</dbReference>